<comment type="caution">
    <text evidence="1">The sequence shown here is derived from an EMBL/GenBank/DDBJ whole genome shotgun (WGS) entry which is preliminary data.</text>
</comment>
<proteinExistence type="predicted"/>
<sequence length="194" mass="20770">MILGSPPTAREGARTLRTPLVPGLRALVRSSLAKGIGWGKNEQTDPGVACLLKLRHAAGVVHSLATAPVTSSGAVLARHFCSPYGLLVVRTLRGPLLAAVKDCTDNRRYRRGIPLSNTPRQCCCRSARHGPANPDWRFHRERQLEGMADQVVNIVAPTRVEIQQDGTIPVVTPGSTDGSKGMMVPGVETLPVDT</sequence>
<dbReference type="Proteomes" id="UP001066276">
    <property type="component" value="Chromosome 2_1"/>
</dbReference>
<protein>
    <submittedName>
        <fullName evidence="1">Uncharacterized protein</fullName>
    </submittedName>
</protein>
<reference evidence="1" key="1">
    <citation type="journal article" date="2022" name="bioRxiv">
        <title>Sequencing and chromosome-scale assembly of the giantPleurodeles waltlgenome.</title>
        <authorList>
            <person name="Brown T."/>
            <person name="Elewa A."/>
            <person name="Iarovenko S."/>
            <person name="Subramanian E."/>
            <person name="Araus A.J."/>
            <person name="Petzold A."/>
            <person name="Susuki M."/>
            <person name="Suzuki K.-i.T."/>
            <person name="Hayashi T."/>
            <person name="Toyoda A."/>
            <person name="Oliveira C."/>
            <person name="Osipova E."/>
            <person name="Leigh N.D."/>
            <person name="Simon A."/>
            <person name="Yun M.H."/>
        </authorList>
    </citation>
    <scope>NUCLEOTIDE SEQUENCE</scope>
    <source>
        <strain evidence="1">20211129_DDA</strain>
        <tissue evidence="1">Liver</tissue>
    </source>
</reference>
<keyword evidence="2" id="KW-1185">Reference proteome</keyword>
<dbReference type="EMBL" id="JANPWB010000003">
    <property type="protein sequence ID" value="KAJ1197700.1"/>
    <property type="molecule type" value="Genomic_DNA"/>
</dbReference>
<organism evidence="1 2">
    <name type="scientific">Pleurodeles waltl</name>
    <name type="common">Iberian ribbed newt</name>
    <dbReference type="NCBI Taxonomy" id="8319"/>
    <lineage>
        <taxon>Eukaryota</taxon>
        <taxon>Metazoa</taxon>
        <taxon>Chordata</taxon>
        <taxon>Craniata</taxon>
        <taxon>Vertebrata</taxon>
        <taxon>Euteleostomi</taxon>
        <taxon>Amphibia</taxon>
        <taxon>Batrachia</taxon>
        <taxon>Caudata</taxon>
        <taxon>Salamandroidea</taxon>
        <taxon>Salamandridae</taxon>
        <taxon>Pleurodelinae</taxon>
        <taxon>Pleurodeles</taxon>
    </lineage>
</organism>
<dbReference type="AlphaFoldDB" id="A0AAV7VBT3"/>
<gene>
    <name evidence="1" type="ORF">NDU88_001556</name>
</gene>
<name>A0AAV7VBT3_PLEWA</name>
<accession>A0AAV7VBT3</accession>
<evidence type="ECO:0000313" key="2">
    <source>
        <dbReference type="Proteomes" id="UP001066276"/>
    </source>
</evidence>
<evidence type="ECO:0000313" key="1">
    <source>
        <dbReference type="EMBL" id="KAJ1197700.1"/>
    </source>
</evidence>